<dbReference type="Pfam" id="PF13646">
    <property type="entry name" value="HEAT_2"/>
    <property type="match status" value="2"/>
</dbReference>
<name>A9EQF2_SORC5</name>
<protein>
    <recommendedName>
        <fullName evidence="4">PBS lyase</fullName>
    </recommendedName>
</protein>
<dbReference type="Proteomes" id="UP000002139">
    <property type="component" value="Chromosome"/>
</dbReference>
<dbReference type="InterPro" id="IPR004155">
    <property type="entry name" value="PBS_lyase_HEAT"/>
</dbReference>
<reference evidence="2 3" key="1">
    <citation type="journal article" date="2007" name="Nat. Biotechnol.">
        <title>Complete genome sequence of the myxobacterium Sorangium cellulosum.</title>
        <authorList>
            <person name="Schneiker S."/>
            <person name="Perlova O."/>
            <person name="Kaiser O."/>
            <person name="Gerth K."/>
            <person name="Alici A."/>
            <person name="Altmeyer M.O."/>
            <person name="Bartels D."/>
            <person name="Bekel T."/>
            <person name="Beyer S."/>
            <person name="Bode E."/>
            <person name="Bode H.B."/>
            <person name="Bolten C.J."/>
            <person name="Choudhuri J.V."/>
            <person name="Doss S."/>
            <person name="Elnakady Y.A."/>
            <person name="Frank B."/>
            <person name="Gaigalat L."/>
            <person name="Goesmann A."/>
            <person name="Groeger C."/>
            <person name="Gross F."/>
            <person name="Jelsbak L."/>
            <person name="Jelsbak L."/>
            <person name="Kalinowski J."/>
            <person name="Kegler C."/>
            <person name="Knauber T."/>
            <person name="Konietzny S."/>
            <person name="Kopp M."/>
            <person name="Krause L."/>
            <person name="Krug D."/>
            <person name="Linke B."/>
            <person name="Mahmud T."/>
            <person name="Martinez-Arias R."/>
            <person name="McHardy A.C."/>
            <person name="Merai M."/>
            <person name="Meyer F."/>
            <person name="Mormann S."/>
            <person name="Munoz-Dorado J."/>
            <person name="Perez J."/>
            <person name="Pradella S."/>
            <person name="Rachid S."/>
            <person name="Raddatz G."/>
            <person name="Rosenau F."/>
            <person name="Rueckert C."/>
            <person name="Sasse F."/>
            <person name="Scharfe M."/>
            <person name="Schuster S.C."/>
            <person name="Suen G."/>
            <person name="Treuner-Lange A."/>
            <person name="Velicer G.J."/>
            <person name="Vorholter F.-J."/>
            <person name="Weissman K.J."/>
            <person name="Welch R.D."/>
            <person name="Wenzel S.C."/>
            <person name="Whitworth D.E."/>
            <person name="Wilhelm S."/>
            <person name="Wittmann C."/>
            <person name="Bloecker H."/>
            <person name="Puehler A."/>
            <person name="Mueller R."/>
        </authorList>
    </citation>
    <scope>NUCLEOTIDE SEQUENCE [LARGE SCALE GENOMIC DNA]</scope>
    <source>
        <strain evidence="3">So ce56</strain>
    </source>
</reference>
<dbReference type="InterPro" id="IPR011989">
    <property type="entry name" value="ARM-like"/>
</dbReference>
<keyword evidence="3" id="KW-1185">Reference proteome</keyword>
<dbReference type="SUPFAM" id="SSF48371">
    <property type="entry name" value="ARM repeat"/>
    <property type="match status" value="1"/>
</dbReference>
<sequence length="1540" mass="161903">MVHLDETFAAALRRADVRWLAEHVDEARCSKEMLRQLVEHEDERVRYLGLTWMAHAARREGSAGRRELAALLPRTLRTLDRTPEVALLLAGLYRELWPSLPDQRLPAWREASLPAAVRVAWLRTEILTRPEALRGEPAGELLYQALHALDPAEIPAPEALLPELAARRDPVLAAAALDLTRRCLHAALLAPEQARGVLAALLEAAAPAIVAGALRELAAPWAVLAGAPLPGARLEQLLGGAPEVAAAALETAARHGEGAALRAFVSREDAPPRLRQRALTLLGEHATREDVGAILSVAAGDPLLLGPSAIACLRALHRRGHFPAPEHAAALLDLALADPTIAAEDVAAIAFTCRRALLSALAAAPGGDASWPRRAEIIVAMARQGAADLPLGDALAEKLRDAPSPAPLLRALGALRHAAAEDDVLAALPRAPAAALEALAAIGGPRTAEALRAALGQDGAGAAMAPYLRGERHRAAALLWHLTEDPADRRALVARLNPRDLPAEIAADLAGAEAAELAVLQRAVKRCTPADALRALARAGDASALPAIADLLLRIAADHAAAWAPGGPAEPPDRDLDRGPARPAEPAIPDDVAEAIRGLGRRLHQRRKIRPVCLLDAASESAAGDALLAGLALDLLDRPGVSAGERALLVDLLRSARGQAARSRVPRLLRHRDPRVRKRVIALLAEDGAEALSASLTLLTGAGDVQTARQALRALGGMEARWACPAIAACLDHPNMSIKKTAAEALARAGGPEAVPKLVFWLGRHDNPGLRAALEAALRAIVGPACEATLLAAAGAAEDERARDRLLDALSGKLSAQAIRSGLRQGSAAAARLLERVLDGEIALASGTADELAVEEAHGLPARERGRPGAARPPGAADAPAGAADALAAALARDGWDDATARRLLERQAALTQRWLAALRKLAPEWLRLAADEPALRDAALRLIVRASTAPWSPVEARLYARHAAVLLDGLAAAAADLRDGLLPLLEEAAPELARAEALGVAARVRGLAPAPGARRSPLALLRRCGAILGRADVDQALAMARAAADPWTAEPAILREAFGATAEAGDGEDPGGAAAWRAALRAAALEPAALAALRAGPRGGLGSRAQLAALIEVFPAAAEPARPALLDWMESLQPIGAPPWTLAEQAAAPSGDARVPRPFDLDQPRSAALRERLLSMLAAPAPELRSKAAVALLSWPEPDARAAVLRAYLRGDVDGVDRPGLPSLAPSLLDLSEEELRGDPADEARRERAARLAAQLMPPEAERLFPQLLSWWASGAPATRAAAAQAIRRVAPDARAARLVDRLRQGAWGYLDLVAGERLLRTPELEAVVERLHAEGRADLAGRLSLDDGPLRPPGGGRAAEDARALEALRARPEPQAPEASDRGPARKELVRLARAGDAEQARRALSALAGAPDGELAALLVELLGDRRPRVRLHAHRLLRDAVDRAAYLRATCALLSDPLPDVVRSAIRILCFAPWPPALPAIVGLLLHPHAVVRRAAAEGLGHVGAPALPALKDALGRARPDRREVYAEVMRRIEGR</sequence>
<proteinExistence type="predicted"/>
<dbReference type="KEGG" id="scl:sce3972"/>
<evidence type="ECO:0000256" key="1">
    <source>
        <dbReference type="SAM" id="MobiDB-lite"/>
    </source>
</evidence>
<evidence type="ECO:0008006" key="4">
    <source>
        <dbReference type="Google" id="ProtNLM"/>
    </source>
</evidence>
<evidence type="ECO:0000313" key="2">
    <source>
        <dbReference type="EMBL" id="CAN94132.1"/>
    </source>
</evidence>
<organism evidence="2 3">
    <name type="scientific">Sorangium cellulosum (strain So ce56)</name>
    <name type="common">Polyangium cellulosum (strain So ce56)</name>
    <dbReference type="NCBI Taxonomy" id="448385"/>
    <lineage>
        <taxon>Bacteria</taxon>
        <taxon>Pseudomonadati</taxon>
        <taxon>Myxococcota</taxon>
        <taxon>Polyangia</taxon>
        <taxon>Polyangiales</taxon>
        <taxon>Polyangiaceae</taxon>
        <taxon>Sorangium</taxon>
    </lineage>
</organism>
<dbReference type="InterPro" id="IPR016024">
    <property type="entry name" value="ARM-type_fold"/>
</dbReference>
<accession>A9EQF2</accession>
<dbReference type="SMART" id="SM00567">
    <property type="entry name" value="EZ_HEAT"/>
    <property type="match status" value="6"/>
</dbReference>
<dbReference type="OrthoDB" id="3272910at2"/>
<dbReference type="eggNOG" id="ENOG502ZAQ0">
    <property type="taxonomic scope" value="Bacteria"/>
</dbReference>
<feature type="compositionally biased region" description="Basic and acidic residues" evidence="1">
    <location>
        <begin position="571"/>
        <end position="580"/>
    </location>
</feature>
<evidence type="ECO:0000313" key="3">
    <source>
        <dbReference type="Proteomes" id="UP000002139"/>
    </source>
</evidence>
<feature type="region of interest" description="Disordered" evidence="1">
    <location>
        <begin position="564"/>
        <end position="590"/>
    </location>
</feature>
<dbReference type="HOGENOM" id="CLU_246832_0_0_7"/>
<dbReference type="RefSeq" id="WP_012236602.1">
    <property type="nucleotide sequence ID" value="NC_010162.1"/>
</dbReference>
<dbReference type="Gene3D" id="1.25.10.10">
    <property type="entry name" value="Leucine-rich Repeat Variant"/>
    <property type="match status" value="2"/>
</dbReference>
<dbReference type="EMBL" id="AM746676">
    <property type="protein sequence ID" value="CAN94132.1"/>
    <property type="molecule type" value="Genomic_DNA"/>
</dbReference>
<dbReference type="STRING" id="448385.sce3972"/>
<dbReference type="BioCyc" id="SCEL448385:SCE_RS20395-MONOMER"/>
<gene>
    <name evidence="2" type="ordered locus">sce3972</name>
</gene>